<dbReference type="InterPro" id="IPR009003">
    <property type="entry name" value="Peptidase_S1_PA"/>
</dbReference>
<evidence type="ECO:0000313" key="3">
    <source>
        <dbReference type="Proteomes" id="UP000280298"/>
    </source>
</evidence>
<dbReference type="KEGG" id="scya:EJ357_19990"/>
<dbReference type="SUPFAM" id="SSF50494">
    <property type="entry name" value="Trypsin-like serine proteases"/>
    <property type="match status" value="1"/>
</dbReference>
<keyword evidence="3" id="KW-1185">Reference proteome</keyword>
<evidence type="ECO:0000259" key="1">
    <source>
        <dbReference type="Pfam" id="PF20028"/>
    </source>
</evidence>
<proteinExistence type="predicted"/>
<protein>
    <recommendedName>
        <fullName evidence="1">vWA-MoxR associated protein C-terminal domain-containing protein</fullName>
    </recommendedName>
</protein>
<reference evidence="2 3" key="1">
    <citation type="journal article" date="2019" name="Int. J. Syst. Evol. Microbiol.">
        <title>Streptomyces cyaneochromogenes sp. nov., a blue pigment-producing actinomycete from manganese-contaminated soil.</title>
        <authorList>
            <person name="Tang X."/>
            <person name="Zhao J."/>
            <person name="Li K."/>
            <person name="Chen Z."/>
            <person name="Sun Y."/>
            <person name="Gao J."/>
        </authorList>
    </citation>
    <scope>NUCLEOTIDE SEQUENCE [LARGE SCALE GENOMIC DNA]</scope>
    <source>
        <strain evidence="2 3">MK-45</strain>
    </source>
</reference>
<organism evidence="2 3">
    <name type="scientific">Streptomyces cyaneochromogenes</name>
    <dbReference type="NCBI Taxonomy" id="2496836"/>
    <lineage>
        <taxon>Bacteria</taxon>
        <taxon>Bacillati</taxon>
        <taxon>Actinomycetota</taxon>
        <taxon>Actinomycetes</taxon>
        <taxon>Kitasatosporales</taxon>
        <taxon>Streptomycetaceae</taxon>
        <taxon>Streptomyces</taxon>
    </lineage>
</organism>
<sequence>MSSAQLIRSARDCLVQVRGRTAGSGFLAAPGYVVTCAHVSGVTGSAVELYWQGRQLRGTVRAASPAPDDEGLWPYPDLAIVELQDPPEDHPCAWWHDQIPVGGQQLTAAGYSDKYTYEPEIVTSTFTYQGDQDFHDGLMLRLKQDEVTPGMSGGPVLDLSAGGVCAVVKATRMDSTDMGGLATPVGALRCLDPTAYRTLVRAHDAHHAADPRWPDTLAHQDAPRGRAILPPRTQRTLFGLLAAVSAPAPESLLPAFHEAAGRYAAPPRLPLHEHRDVISELQAFVVAERRVPGSLLYAAAVARELSGPAAERLRFWIEMRVESLGLDGHELARELKAPRTRSGVPRSVMIRLKPSAVDPSRYHVAMWRYAGPDAISPAAAESDALPLQEALEHARSLLPEQLAILGRSGGDPAMVELIVPQDLMEQDFDEWKPWARKAWSSLGRKHPVVLRDLERFDDDELHQYWRSRWQRFMAGAASGGPAMALACDAEADQEMLEGWIESEPSLAALVLAGSLRIPSSGAVLEVALASGVPVILWRRSDPQRCSASAYSGCPHRIPRDCSTAEDAGSCPAKAFFTDLRTDVAATEPPQWPERVRQLRGKAAAGSTGGHHAKDLVLLWDDPERRLPEAPLRYA</sequence>
<evidence type="ECO:0000313" key="2">
    <source>
        <dbReference type="EMBL" id="AZQ35496.1"/>
    </source>
</evidence>
<gene>
    <name evidence="2" type="ORF">EJ357_19990</name>
</gene>
<name>A0A3S9M8D5_9ACTN</name>
<dbReference type="Pfam" id="PF20028">
    <property type="entry name" value="VMAP-C"/>
    <property type="match status" value="1"/>
</dbReference>
<dbReference type="OrthoDB" id="3630272at2"/>
<dbReference type="RefSeq" id="WP_126392976.1">
    <property type="nucleotide sequence ID" value="NZ_CP034539.1"/>
</dbReference>
<dbReference type="AlphaFoldDB" id="A0A3S9M8D5"/>
<dbReference type="Pfam" id="PF13365">
    <property type="entry name" value="Trypsin_2"/>
    <property type="match status" value="1"/>
</dbReference>
<feature type="domain" description="vWA-MoxR associated protein C-terminal" evidence="1">
    <location>
        <begin position="361"/>
        <end position="622"/>
    </location>
</feature>
<accession>A0A3S9M8D5</accession>
<dbReference type="Proteomes" id="UP000280298">
    <property type="component" value="Chromosome"/>
</dbReference>
<dbReference type="Gene3D" id="2.40.10.120">
    <property type="match status" value="1"/>
</dbReference>
<dbReference type="InterPro" id="IPR045450">
    <property type="entry name" value="VMAP_C"/>
</dbReference>
<dbReference type="EMBL" id="CP034539">
    <property type="protein sequence ID" value="AZQ35496.1"/>
    <property type="molecule type" value="Genomic_DNA"/>
</dbReference>